<dbReference type="AlphaFoldDB" id="A0A838L944"/>
<dbReference type="InterPro" id="IPR013154">
    <property type="entry name" value="ADH-like_N"/>
</dbReference>
<dbReference type="CDD" id="cd08279">
    <property type="entry name" value="Zn_ADH_class_III"/>
    <property type="match status" value="1"/>
</dbReference>
<dbReference type="EMBL" id="JACEIB010000025">
    <property type="protein sequence ID" value="MBA2935292.1"/>
    <property type="molecule type" value="Genomic_DNA"/>
</dbReference>
<evidence type="ECO:0000313" key="8">
    <source>
        <dbReference type="EMBL" id="MBA2935292.1"/>
    </source>
</evidence>
<accession>A0A838L944</accession>
<dbReference type="PANTHER" id="PTHR43880">
    <property type="entry name" value="ALCOHOL DEHYDROGENASE"/>
    <property type="match status" value="1"/>
</dbReference>
<dbReference type="GO" id="GO:0046294">
    <property type="term" value="P:formaldehyde catabolic process"/>
    <property type="evidence" value="ECO:0007669"/>
    <property type="project" value="TreeGrafter"/>
</dbReference>
<dbReference type="GO" id="GO:0005829">
    <property type="term" value="C:cytosol"/>
    <property type="evidence" value="ECO:0007669"/>
    <property type="project" value="TreeGrafter"/>
</dbReference>
<dbReference type="InterPro" id="IPR011032">
    <property type="entry name" value="GroES-like_sf"/>
</dbReference>
<protein>
    <submittedName>
        <fullName evidence="8">Zn-dependent alcohol dehydrogenase</fullName>
    </submittedName>
</protein>
<sequence>MKAAVLNQYNGIFDIEDLDIADPIGQEVLVEVKAAGLCHSDLHLAENDFGTRLPAVFGHELAGVVMAVGPQVRDFVAGDHVVGSVVGFCGHCEACLSGHTYRCLHPEELRRGAGEGERLSRGGESVTPFFGVSAFAERTLVHEHQLAKVPAALPFKLAAVLGCGCVTGAGAVINTAKVKAGETVAVFGAGGIGLNVIGGARLAGASRIIAIDAQSAKEPLARKLGATDFITPGEQDVVSLVQKLTGGGVDHAFEAIGLKLTAEQAIKIARKGGNAYMIGVHKPGDTIGVDVMTDLIRRQVCLRGVYMGSSNIKHDIPMFAELYLQGRFNLEDLVAGETSLSRINEAYEEVRKGALARTVITSFD</sequence>
<feature type="domain" description="Enoyl reductase (ER)" evidence="7">
    <location>
        <begin position="11"/>
        <end position="360"/>
    </location>
</feature>
<keyword evidence="4" id="KW-0560">Oxidoreductase</keyword>
<evidence type="ECO:0000259" key="7">
    <source>
        <dbReference type="SMART" id="SM00829"/>
    </source>
</evidence>
<name>A0A838L944_9SPHN</name>
<dbReference type="SMART" id="SM00829">
    <property type="entry name" value="PKS_ER"/>
    <property type="match status" value="1"/>
</dbReference>
<dbReference type="InterPro" id="IPR002328">
    <property type="entry name" value="ADH_Zn_CS"/>
</dbReference>
<comment type="similarity">
    <text evidence="6">Belongs to the zinc-containing alcohol dehydrogenase family.</text>
</comment>
<evidence type="ECO:0000256" key="1">
    <source>
        <dbReference type="ARBA" id="ARBA00001947"/>
    </source>
</evidence>
<dbReference type="PANTHER" id="PTHR43880:SF12">
    <property type="entry name" value="ALCOHOL DEHYDROGENASE CLASS-3"/>
    <property type="match status" value="1"/>
</dbReference>
<keyword evidence="2 6" id="KW-0479">Metal-binding</keyword>
<dbReference type="GO" id="GO:0008270">
    <property type="term" value="F:zinc ion binding"/>
    <property type="evidence" value="ECO:0007669"/>
    <property type="project" value="InterPro"/>
</dbReference>
<evidence type="ECO:0000256" key="5">
    <source>
        <dbReference type="ARBA" id="ARBA00023027"/>
    </source>
</evidence>
<dbReference type="PROSITE" id="PS00059">
    <property type="entry name" value="ADH_ZINC"/>
    <property type="match status" value="1"/>
</dbReference>
<dbReference type="Pfam" id="PF08240">
    <property type="entry name" value="ADH_N"/>
    <property type="match status" value="1"/>
</dbReference>
<dbReference type="Pfam" id="PF00107">
    <property type="entry name" value="ADH_zinc_N"/>
    <property type="match status" value="1"/>
</dbReference>
<gene>
    <name evidence="8" type="ORF">HZF05_14485</name>
</gene>
<comment type="cofactor">
    <cofactor evidence="1 6">
        <name>Zn(2+)</name>
        <dbReference type="ChEBI" id="CHEBI:29105"/>
    </cofactor>
</comment>
<evidence type="ECO:0000256" key="4">
    <source>
        <dbReference type="ARBA" id="ARBA00023002"/>
    </source>
</evidence>
<keyword evidence="3 6" id="KW-0862">Zinc</keyword>
<evidence type="ECO:0000256" key="6">
    <source>
        <dbReference type="RuleBase" id="RU361277"/>
    </source>
</evidence>
<dbReference type="FunFam" id="3.40.50.720:FF:000003">
    <property type="entry name" value="S-(hydroxymethyl)glutathione dehydrogenase"/>
    <property type="match status" value="1"/>
</dbReference>
<dbReference type="RefSeq" id="WP_160365290.1">
    <property type="nucleotide sequence ID" value="NZ_JACEIB010000025.1"/>
</dbReference>
<keyword evidence="9" id="KW-1185">Reference proteome</keyword>
<dbReference type="InterPro" id="IPR013149">
    <property type="entry name" value="ADH-like_C"/>
</dbReference>
<dbReference type="Proteomes" id="UP000570166">
    <property type="component" value="Unassembled WGS sequence"/>
</dbReference>
<dbReference type="SUPFAM" id="SSF50129">
    <property type="entry name" value="GroES-like"/>
    <property type="match status" value="2"/>
</dbReference>
<dbReference type="GO" id="GO:0051903">
    <property type="term" value="F:S-(hydroxymethyl)glutathione dehydrogenase [NAD(P)+] activity"/>
    <property type="evidence" value="ECO:0007669"/>
    <property type="project" value="TreeGrafter"/>
</dbReference>
<comment type="caution">
    <text evidence="8">The sequence shown here is derived from an EMBL/GenBank/DDBJ whole genome shotgun (WGS) entry which is preliminary data.</text>
</comment>
<dbReference type="Gene3D" id="3.40.50.720">
    <property type="entry name" value="NAD(P)-binding Rossmann-like Domain"/>
    <property type="match status" value="1"/>
</dbReference>
<dbReference type="InterPro" id="IPR036291">
    <property type="entry name" value="NAD(P)-bd_dom_sf"/>
</dbReference>
<organism evidence="8 9">
    <name type="scientific">Sphingomonas chungangi</name>
    <dbReference type="NCBI Taxonomy" id="2683589"/>
    <lineage>
        <taxon>Bacteria</taxon>
        <taxon>Pseudomonadati</taxon>
        <taxon>Pseudomonadota</taxon>
        <taxon>Alphaproteobacteria</taxon>
        <taxon>Sphingomonadales</taxon>
        <taxon>Sphingomonadaceae</taxon>
        <taxon>Sphingomonas</taxon>
    </lineage>
</organism>
<reference evidence="8 9" key="1">
    <citation type="submission" date="2020-07" db="EMBL/GenBank/DDBJ databases">
        <authorList>
            <person name="Sun Q."/>
        </authorList>
    </citation>
    <scope>NUCLEOTIDE SEQUENCE [LARGE SCALE GENOMIC DNA]</scope>
    <source>
        <strain evidence="8 9">CGMCC 1.13654</strain>
    </source>
</reference>
<evidence type="ECO:0000256" key="3">
    <source>
        <dbReference type="ARBA" id="ARBA00022833"/>
    </source>
</evidence>
<dbReference type="InterPro" id="IPR020843">
    <property type="entry name" value="ER"/>
</dbReference>
<dbReference type="Gene3D" id="3.90.180.10">
    <property type="entry name" value="Medium-chain alcohol dehydrogenases, catalytic domain"/>
    <property type="match status" value="1"/>
</dbReference>
<evidence type="ECO:0000256" key="2">
    <source>
        <dbReference type="ARBA" id="ARBA00022723"/>
    </source>
</evidence>
<dbReference type="SUPFAM" id="SSF51735">
    <property type="entry name" value="NAD(P)-binding Rossmann-fold domains"/>
    <property type="match status" value="1"/>
</dbReference>
<proteinExistence type="inferred from homology"/>
<keyword evidence="5" id="KW-0520">NAD</keyword>
<evidence type="ECO:0000313" key="9">
    <source>
        <dbReference type="Proteomes" id="UP000570166"/>
    </source>
</evidence>